<gene>
    <name evidence="2" type="ORF">SAMN04488241_101481</name>
</gene>
<dbReference type="STRING" id="634430.SAMN04488241_101481"/>
<dbReference type="EMBL" id="FOXP01000001">
    <property type="protein sequence ID" value="SFP41716.1"/>
    <property type="molecule type" value="Genomic_DNA"/>
</dbReference>
<evidence type="ECO:0000256" key="1">
    <source>
        <dbReference type="SAM" id="MobiDB-lite"/>
    </source>
</evidence>
<protein>
    <submittedName>
        <fullName evidence="2">Uncharacterized protein</fullName>
    </submittedName>
</protein>
<evidence type="ECO:0000313" key="3">
    <source>
        <dbReference type="Proteomes" id="UP000199586"/>
    </source>
</evidence>
<keyword evidence="3" id="KW-1185">Reference proteome</keyword>
<name>A0A1I5Q753_9SPHN</name>
<dbReference type="RefSeq" id="WP_093330707.1">
    <property type="nucleotide sequence ID" value="NZ_FOXP01000001.1"/>
</dbReference>
<dbReference type="Proteomes" id="UP000199586">
    <property type="component" value="Unassembled WGS sequence"/>
</dbReference>
<dbReference type="InterPro" id="IPR018679">
    <property type="entry name" value="DUF2161"/>
</dbReference>
<organism evidence="2 3">
    <name type="scientific">Sphingomonas rubra</name>
    <dbReference type="NCBI Taxonomy" id="634430"/>
    <lineage>
        <taxon>Bacteria</taxon>
        <taxon>Pseudomonadati</taxon>
        <taxon>Pseudomonadota</taxon>
        <taxon>Alphaproteobacteria</taxon>
        <taxon>Sphingomonadales</taxon>
        <taxon>Sphingomonadaceae</taxon>
        <taxon>Sphingomonas</taxon>
    </lineage>
</organism>
<dbReference type="OrthoDB" id="9795163at2"/>
<accession>A0A1I5Q753</accession>
<proteinExistence type="predicted"/>
<dbReference type="AlphaFoldDB" id="A0A1I5Q753"/>
<reference evidence="2 3" key="1">
    <citation type="submission" date="2016-10" db="EMBL/GenBank/DDBJ databases">
        <authorList>
            <person name="de Groot N.N."/>
        </authorList>
    </citation>
    <scope>NUCLEOTIDE SEQUENCE [LARGE SCALE GENOMIC DNA]</scope>
    <source>
        <strain evidence="2 3">CGMCC 1.9113</strain>
    </source>
</reference>
<feature type="region of interest" description="Disordered" evidence="1">
    <location>
        <begin position="213"/>
        <end position="233"/>
    </location>
</feature>
<evidence type="ECO:0000313" key="2">
    <source>
        <dbReference type="EMBL" id="SFP41716.1"/>
    </source>
</evidence>
<sequence length="233" mass="25745">MTNRLAVTHETSLYAPIKRYLESCGFEVKGEVRGCDIVGLADGEPPLVVITELKLSFSLELLLQAVERTRSSDIVYVAVPATRRGRDQDKRVHRLCRMLGIGLLTVDLRLGSVTVISEPTPYRPRPNLPQRRRLVAEHRRRKGDPTAGGSTRQPIMTAYRQRAIACAEAMRDGATRPRDLKALAEDAGAILLRNVYGWFERTERGLYALTPAGREATGSGDVSAATTDHRVAP</sequence>
<dbReference type="Pfam" id="PF09929">
    <property type="entry name" value="DUF2161"/>
    <property type="match status" value="1"/>
</dbReference>